<proteinExistence type="inferred from homology"/>
<keyword evidence="12 15" id="KW-0511">Multifunctional enzyme</keyword>
<evidence type="ECO:0000256" key="13">
    <source>
        <dbReference type="ARBA" id="ARBA00023295"/>
    </source>
</evidence>
<dbReference type="PANTHER" id="PTHR22993:SF9">
    <property type="entry name" value="FORMAMIDOPYRIMIDINE-DNA GLYCOSYLASE"/>
    <property type="match status" value="1"/>
</dbReference>
<dbReference type="GO" id="GO:0008270">
    <property type="term" value="F:zinc ion binding"/>
    <property type="evidence" value="ECO:0007669"/>
    <property type="project" value="UniProtKB-UniRule"/>
</dbReference>
<dbReference type="GO" id="GO:0003684">
    <property type="term" value="F:damaged DNA binding"/>
    <property type="evidence" value="ECO:0007669"/>
    <property type="project" value="InterPro"/>
</dbReference>
<evidence type="ECO:0000256" key="2">
    <source>
        <dbReference type="ARBA" id="ARBA00009409"/>
    </source>
</evidence>
<keyword evidence="10 15" id="KW-0234">DNA repair</keyword>
<feature type="active site" description="Proton donor" evidence="15">
    <location>
        <position position="3"/>
    </location>
</feature>
<dbReference type="SUPFAM" id="SSF57716">
    <property type="entry name" value="Glucocorticoid receptor-like (DNA-binding domain)"/>
    <property type="match status" value="1"/>
</dbReference>
<keyword evidence="11 15" id="KW-0456">Lyase</keyword>
<evidence type="ECO:0000256" key="14">
    <source>
        <dbReference type="ARBA" id="ARBA00044632"/>
    </source>
</evidence>
<comment type="catalytic activity">
    <reaction evidence="14 15">
        <text>2'-deoxyribonucleotide-(2'-deoxyribose 5'-phosphate)-2'-deoxyribonucleotide-DNA = a 3'-end 2'-deoxyribonucleotide-(2,3-dehydro-2,3-deoxyribose 5'-phosphate)-DNA + a 5'-end 5'-phospho-2'-deoxyribonucleoside-DNA + H(+)</text>
        <dbReference type="Rhea" id="RHEA:66592"/>
        <dbReference type="Rhea" id="RHEA-COMP:13180"/>
        <dbReference type="Rhea" id="RHEA-COMP:16897"/>
        <dbReference type="Rhea" id="RHEA-COMP:17067"/>
        <dbReference type="ChEBI" id="CHEBI:15378"/>
        <dbReference type="ChEBI" id="CHEBI:136412"/>
        <dbReference type="ChEBI" id="CHEBI:157695"/>
        <dbReference type="ChEBI" id="CHEBI:167181"/>
        <dbReference type="EC" id="4.2.99.18"/>
    </reaction>
</comment>
<organism evidence="18 19">
    <name type="scientific">Thermalbibacter longus</name>
    <dbReference type="NCBI Taxonomy" id="2951981"/>
    <lineage>
        <taxon>Bacteria</taxon>
        <taxon>Pseudomonadati</taxon>
        <taxon>Thermomicrobiota</taxon>
        <taxon>Thermomicrobia</taxon>
        <taxon>Thermomicrobiales</taxon>
        <taxon>Thermomicrobiaceae</taxon>
        <taxon>Thermalbibacter</taxon>
    </lineage>
</organism>
<dbReference type="GO" id="GO:0006284">
    <property type="term" value="P:base-excision repair"/>
    <property type="evidence" value="ECO:0007669"/>
    <property type="project" value="InterPro"/>
</dbReference>
<feature type="active site" description="Proton donor; for beta-elimination activity" evidence="15">
    <location>
        <position position="60"/>
    </location>
</feature>
<feature type="active site" description="Proton donor; for delta-elimination activity" evidence="15">
    <location>
        <position position="264"/>
    </location>
</feature>
<dbReference type="Pfam" id="PF06831">
    <property type="entry name" value="H2TH"/>
    <property type="match status" value="1"/>
</dbReference>
<dbReference type="RefSeq" id="WP_284055993.1">
    <property type="nucleotide sequence ID" value="NZ_JAMSLR010000002.1"/>
</dbReference>
<keyword evidence="7 15" id="KW-0378">Hydrolase</keyword>
<keyword evidence="19" id="KW-1185">Reference proteome</keyword>
<dbReference type="Proteomes" id="UP001165306">
    <property type="component" value="Unassembled WGS sequence"/>
</dbReference>
<dbReference type="CDD" id="cd08966">
    <property type="entry name" value="EcFpg-like_N"/>
    <property type="match status" value="1"/>
</dbReference>
<evidence type="ECO:0000256" key="8">
    <source>
        <dbReference type="ARBA" id="ARBA00022833"/>
    </source>
</evidence>
<evidence type="ECO:0000259" key="17">
    <source>
        <dbReference type="PROSITE" id="PS51068"/>
    </source>
</evidence>
<keyword evidence="5 15" id="KW-0227">DNA damage</keyword>
<evidence type="ECO:0000259" key="16">
    <source>
        <dbReference type="PROSITE" id="PS51066"/>
    </source>
</evidence>
<reference evidence="18" key="1">
    <citation type="submission" date="2022-06" db="EMBL/GenBank/DDBJ databases">
        <title>CFH 74404 Thermomicrobiaceae sp.</title>
        <authorList>
            <person name="Ming H."/>
            <person name="Li W.-J."/>
            <person name="Zhao Z."/>
        </authorList>
    </citation>
    <scope>NUCLEOTIDE SEQUENCE</scope>
    <source>
        <strain evidence="18">CFH 74404</strain>
    </source>
</reference>
<dbReference type="SUPFAM" id="SSF81624">
    <property type="entry name" value="N-terminal domain of MutM-like DNA repair proteins"/>
    <property type="match status" value="1"/>
</dbReference>
<protein>
    <recommendedName>
        <fullName evidence="15">Formamidopyrimidine-DNA glycosylase</fullName>
        <shortName evidence="15">Fapy-DNA glycosylase</shortName>
        <ecNumber evidence="15">3.2.2.23</ecNumber>
    </recommendedName>
    <alternativeName>
        <fullName evidence="15">DNA-(apurinic or apyrimidinic site) lyase MutM</fullName>
        <shortName evidence="15">AP lyase MutM</shortName>
        <ecNumber evidence="15">4.2.99.18</ecNumber>
    </alternativeName>
</protein>
<evidence type="ECO:0000256" key="10">
    <source>
        <dbReference type="ARBA" id="ARBA00023204"/>
    </source>
</evidence>
<dbReference type="NCBIfam" id="TIGR00577">
    <property type="entry name" value="fpg"/>
    <property type="match status" value="1"/>
</dbReference>
<comment type="caution">
    <text evidence="18">The sequence shown here is derived from an EMBL/GenBank/DDBJ whole genome shotgun (WGS) entry which is preliminary data.</text>
</comment>
<dbReference type="PANTHER" id="PTHR22993">
    <property type="entry name" value="FORMAMIDOPYRIMIDINE-DNA GLYCOSYLASE"/>
    <property type="match status" value="1"/>
</dbReference>
<dbReference type="InterPro" id="IPR010663">
    <property type="entry name" value="Znf_FPG/IleRS"/>
</dbReference>
<evidence type="ECO:0000256" key="7">
    <source>
        <dbReference type="ARBA" id="ARBA00022801"/>
    </source>
</evidence>
<dbReference type="GO" id="GO:0034039">
    <property type="term" value="F:8-oxo-7,8-dihydroguanine DNA N-glycosylase activity"/>
    <property type="evidence" value="ECO:0007669"/>
    <property type="project" value="TreeGrafter"/>
</dbReference>
<evidence type="ECO:0000256" key="4">
    <source>
        <dbReference type="ARBA" id="ARBA00022723"/>
    </source>
</evidence>
<dbReference type="SMART" id="SM01232">
    <property type="entry name" value="H2TH"/>
    <property type="match status" value="1"/>
</dbReference>
<evidence type="ECO:0000256" key="15">
    <source>
        <dbReference type="HAMAP-Rule" id="MF_00103"/>
    </source>
</evidence>
<feature type="binding site" evidence="15">
    <location>
        <position position="94"/>
    </location>
    <ligand>
        <name>DNA</name>
        <dbReference type="ChEBI" id="CHEBI:16991"/>
    </ligand>
</feature>
<dbReference type="Gene3D" id="3.20.190.10">
    <property type="entry name" value="MutM-like, N-terminal"/>
    <property type="match status" value="1"/>
</dbReference>
<name>A0AA41WD95_9BACT</name>
<comment type="similarity">
    <text evidence="2 15">Belongs to the FPG family.</text>
</comment>
<accession>A0AA41WD95</accession>
<comment type="function">
    <text evidence="15">Involved in base excision repair of DNA damaged by oxidation or by mutagenic agents. Acts as DNA glycosylase that recognizes and removes damaged bases. Has a preference for oxidized purines, such as 7,8-dihydro-8-oxoguanine (8-oxoG). Has AP (apurinic/apyrimidinic) lyase activity and introduces nicks in the DNA strand. Cleaves the DNA backbone by beta-delta elimination to generate a single-strand break at the site of the removed base with both 3'- and 5'-phosphates.</text>
</comment>
<dbReference type="SUPFAM" id="SSF46946">
    <property type="entry name" value="S13-like H2TH domain"/>
    <property type="match status" value="1"/>
</dbReference>
<dbReference type="NCBIfam" id="NF002211">
    <property type="entry name" value="PRK01103.1"/>
    <property type="match status" value="1"/>
</dbReference>
<dbReference type="Pfam" id="PF01149">
    <property type="entry name" value="Fapy_DNA_glyco"/>
    <property type="match status" value="1"/>
</dbReference>
<dbReference type="Pfam" id="PF06827">
    <property type="entry name" value="zf-FPG_IleRS"/>
    <property type="match status" value="1"/>
</dbReference>
<evidence type="ECO:0000256" key="5">
    <source>
        <dbReference type="ARBA" id="ARBA00022763"/>
    </source>
</evidence>
<evidence type="ECO:0000313" key="18">
    <source>
        <dbReference type="EMBL" id="MCM8748210.1"/>
    </source>
</evidence>
<keyword evidence="6 15" id="KW-0863">Zinc-finger</keyword>
<comment type="cofactor">
    <cofactor evidence="15">
        <name>Zn(2+)</name>
        <dbReference type="ChEBI" id="CHEBI:29105"/>
    </cofactor>
    <text evidence="15">Binds 1 zinc ion per subunit.</text>
</comment>
<dbReference type="InterPro" id="IPR000214">
    <property type="entry name" value="Znf_DNA_glyclase/AP_lyase"/>
</dbReference>
<keyword evidence="9 15" id="KW-0238">DNA-binding</keyword>
<dbReference type="PROSITE" id="PS51068">
    <property type="entry name" value="FPG_CAT"/>
    <property type="match status" value="1"/>
</dbReference>
<comment type="subunit">
    <text evidence="3 15">Monomer.</text>
</comment>
<dbReference type="GO" id="GO:0140078">
    <property type="term" value="F:class I DNA-(apurinic or apyrimidinic site) endonuclease activity"/>
    <property type="evidence" value="ECO:0007669"/>
    <property type="project" value="UniProtKB-EC"/>
</dbReference>
<dbReference type="FunFam" id="1.10.8.50:FF:000003">
    <property type="entry name" value="Formamidopyrimidine-DNA glycosylase"/>
    <property type="match status" value="1"/>
</dbReference>
<feature type="domain" description="Formamidopyrimidine-DNA glycosylase catalytic" evidence="17">
    <location>
        <begin position="2"/>
        <end position="116"/>
    </location>
</feature>
<dbReference type="EMBL" id="JAMSLR010000002">
    <property type="protein sequence ID" value="MCM8748210.1"/>
    <property type="molecule type" value="Genomic_DNA"/>
</dbReference>
<dbReference type="SMART" id="SM00898">
    <property type="entry name" value="Fapy_DNA_glyco"/>
    <property type="match status" value="1"/>
</dbReference>
<dbReference type="InterPro" id="IPR010979">
    <property type="entry name" value="Ribosomal_uS13-like_H2TH"/>
</dbReference>
<sequence length="295" mass="32161">MPELPEVEVVRRSLEPQLRGSRIIRVLAGQHPADILALPLGEFAREVEGQRIAQLGRRGKTLLIELDSGATVTVHLGMTGELSLAQPGEPHPPHHHLSLVLDQGQEVRYRDIRRFGRIGLLRPGERDRLEARLGPEPLSPELTPVLLHERLARHRRAIKALLLEQSFLAGVGNIYADEALFRAGINPLRPASSLDLEETRGLLHALREVLAAAITRRGTTIRNYRDGLGQPGENQTRLQIYGRPPGSPCPVCGAPVERVVVAQRGTTFCPRCQPFLPATAASRSSTPGSSGSSTG</sequence>
<comment type="caution">
    <text evidence="15">Lacks conserved residue(s) required for the propagation of feature annotation.</text>
</comment>
<dbReference type="InterPro" id="IPR015887">
    <property type="entry name" value="DNA_glyclase_Znf_dom_DNA_BS"/>
</dbReference>
<dbReference type="Gene3D" id="1.10.8.50">
    <property type="match status" value="1"/>
</dbReference>
<evidence type="ECO:0000256" key="1">
    <source>
        <dbReference type="ARBA" id="ARBA00001668"/>
    </source>
</evidence>
<dbReference type="PROSITE" id="PS01242">
    <property type="entry name" value="ZF_FPG_1"/>
    <property type="match status" value="1"/>
</dbReference>
<keyword evidence="8 15" id="KW-0862">Zinc</keyword>
<evidence type="ECO:0000313" key="19">
    <source>
        <dbReference type="Proteomes" id="UP001165306"/>
    </source>
</evidence>
<gene>
    <name evidence="15 18" type="primary">mutM</name>
    <name evidence="15" type="synonym">fpg</name>
    <name evidence="18" type="ORF">NET02_03550</name>
</gene>
<feature type="active site" description="Schiff-base intermediate with DNA" evidence="15">
    <location>
        <position position="2"/>
    </location>
</feature>
<dbReference type="EC" id="3.2.2.23" evidence="15"/>
<dbReference type="PROSITE" id="PS51066">
    <property type="entry name" value="ZF_FPG_2"/>
    <property type="match status" value="1"/>
</dbReference>
<keyword evidence="13 15" id="KW-0326">Glycosidase</keyword>
<dbReference type="InterPro" id="IPR015886">
    <property type="entry name" value="H2TH_FPG"/>
</dbReference>
<dbReference type="AlphaFoldDB" id="A0AA41WD95"/>
<comment type="catalytic activity">
    <reaction evidence="1 15">
        <text>Hydrolysis of DNA containing ring-opened 7-methylguanine residues, releasing 2,6-diamino-4-hydroxy-5-(N-methyl)formamidopyrimidine.</text>
        <dbReference type="EC" id="3.2.2.23"/>
    </reaction>
</comment>
<dbReference type="EC" id="4.2.99.18" evidence="15"/>
<evidence type="ECO:0000256" key="9">
    <source>
        <dbReference type="ARBA" id="ARBA00023125"/>
    </source>
</evidence>
<evidence type="ECO:0000256" key="12">
    <source>
        <dbReference type="ARBA" id="ARBA00023268"/>
    </source>
</evidence>
<dbReference type="HAMAP" id="MF_00103">
    <property type="entry name" value="Fapy_DNA_glycosyl"/>
    <property type="match status" value="1"/>
</dbReference>
<feature type="domain" description="FPG-type" evidence="16">
    <location>
        <begin position="239"/>
        <end position="274"/>
    </location>
</feature>
<dbReference type="InterPro" id="IPR012319">
    <property type="entry name" value="FPG_cat"/>
</dbReference>
<keyword evidence="4 15" id="KW-0479">Metal-binding</keyword>
<evidence type="ECO:0000256" key="11">
    <source>
        <dbReference type="ARBA" id="ARBA00023239"/>
    </source>
</evidence>
<dbReference type="InterPro" id="IPR035937">
    <property type="entry name" value="FPG_N"/>
</dbReference>
<dbReference type="InterPro" id="IPR020629">
    <property type="entry name" value="FPG_Glyclase"/>
</dbReference>
<evidence type="ECO:0000256" key="3">
    <source>
        <dbReference type="ARBA" id="ARBA00011245"/>
    </source>
</evidence>
<feature type="binding site" evidence="15">
    <location>
        <position position="113"/>
    </location>
    <ligand>
        <name>DNA</name>
        <dbReference type="ChEBI" id="CHEBI:16991"/>
    </ligand>
</feature>
<evidence type="ECO:0000256" key="6">
    <source>
        <dbReference type="ARBA" id="ARBA00022771"/>
    </source>
</evidence>